<dbReference type="Proteomes" id="UP000266841">
    <property type="component" value="Unassembled WGS sequence"/>
</dbReference>
<dbReference type="OrthoDB" id="16816at2759"/>
<proteinExistence type="predicted"/>
<sequence>MPSATPARRPSSSSPRRRLLFFNRLLLWTVDGDTFTHLLSSYYDTIYLAKTRAHYARRRANRPRAWCAGRCHGTASSDGETAPFDRHVKLRQRTRAADACRQYYNHFVEARSSGRAAGDDAGDSGKPVLPYDYFHREVAQRLIERLDDINIQDEGFPLALEVGANSDFVYDAIVEGCDDNLALDEEDDNDVEYVGGRGGVRKLVQVDSCASALHRDEIFSSPDEEGGEAGS</sequence>
<evidence type="ECO:0000313" key="2">
    <source>
        <dbReference type="Proteomes" id="UP000266841"/>
    </source>
</evidence>
<organism evidence="1 2">
    <name type="scientific">Thalassiosira oceanica</name>
    <name type="common">Marine diatom</name>
    <dbReference type="NCBI Taxonomy" id="159749"/>
    <lineage>
        <taxon>Eukaryota</taxon>
        <taxon>Sar</taxon>
        <taxon>Stramenopiles</taxon>
        <taxon>Ochrophyta</taxon>
        <taxon>Bacillariophyta</taxon>
        <taxon>Coscinodiscophyceae</taxon>
        <taxon>Thalassiosirophycidae</taxon>
        <taxon>Thalassiosirales</taxon>
        <taxon>Thalassiosiraceae</taxon>
        <taxon>Thalassiosira</taxon>
    </lineage>
</organism>
<dbReference type="EMBL" id="AGNL01050373">
    <property type="protein sequence ID" value="EJK43965.1"/>
    <property type="molecule type" value="Genomic_DNA"/>
</dbReference>
<gene>
    <name evidence="1" type="ORF">THAOC_37541</name>
</gene>
<reference evidence="1 2" key="1">
    <citation type="journal article" date="2012" name="Genome Biol.">
        <title>Genome and low-iron response of an oceanic diatom adapted to chronic iron limitation.</title>
        <authorList>
            <person name="Lommer M."/>
            <person name="Specht M."/>
            <person name="Roy A.S."/>
            <person name="Kraemer L."/>
            <person name="Andreson R."/>
            <person name="Gutowska M.A."/>
            <person name="Wolf J."/>
            <person name="Bergner S.V."/>
            <person name="Schilhabel M.B."/>
            <person name="Klostermeier U.C."/>
            <person name="Beiko R.G."/>
            <person name="Rosenstiel P."/>
            <person name="Hippler M."/>
            <person name="Laroche J."/>
        </authorList>
    </citation>
    <scope>NUCLEOTIDE SEQUENCE [LARGE SCALE GENOMIC DNA]</scope>
    <source>
        <strain evidence="1 2">CCMP1005</strain>
    </source>
</reference>
<dbReference type="AlphaFoldDB" id="K0QYN7"/>
<keyword evidence="2" id="KW-1185">Reference proteome</keyword>
<accession>K0QYN7</accession>
<evidence type="ECO:0000313" key="1">
    <source>
        <dbReference type="EMBL" id="EJK43965.1"/>
    </source>
</evidence>
<comment type="caution">
    <text evidence="1">The sequence shown here is derived from an EMBL/GenBank/DDBJ whole genome shotgun (WGS) entry which is preliminary data.</text>
</comment>
<name>K0QYN7_THAOC</name>
<protein>
    <submittedName>
        <fullName evidence="1">Uncharacterized protein</fullName>
    </submittedName>
</protein>
<feature type="non-terminal residue" evidence="1">
    <location>
        <position position="231"/>
    </location>
</feature>